<keyword evidence="8" id="KW-1185">Reference proteome</keyword>
<evidence type="ECO:0000259" key="5">
    <source>
        <dbReference type="Pfam" id="PF02558"/>
    </source>
</evidence>
<dbReference type="AlphaFoldDB" id="A0A318ZM64"/>
<evidence type="ECO:0000256" key="3">
    <source>
        <dbReference type="ARBA" id="ARBA00023002"/>
    </source>
</evidence>
<evidence type="ECO:0000313" key="8">
    <source>
        <dbReference type="Proteomes" id="UP000248349"/>
    </source>
</evidence>
<dbReference type="STRING" id="1450539.A0A318ZM64"/>
<dbReference type="SUPFAM" id="SSF48179">
    <property type="entry name" value="6-phosphogluconate dehydrogenase C-terminal domain-like"/>
    <property type="match status" value="1"/>
</dbReference>
<dbReference type="InterPro" id="IPR050838">
    <property type="entry name" value="Ketopantoate_reductase"/>
</dbReference>
<dbReference type="SUPFAM" id="SSF51735">
    <property type="entry name" value="NAD(P)-binding Rossmann-fold domains"/>
    <property type="match status" value="1"/>
</dbReference>
<keyword evidence="3" id="KW-0560">Oxidoreductase</keyword>
<proteinExistence type="inferred from homology"/>
<dbReference type="OrthoDB" id="73846at2759"/>
<dbReference type="Proteomes" id="UP000248349">
    <property type="component" value="Unassembled WGS sequence"/>
</dbReference>
<dbReference type="PANTHER" id="PTHR43765">
    <property type="entry name" value="2-DEHYDROPANTOATE 2-REDUCTASE-RELATED"/>
    <property type="match status" value="1"/>
</dbReference>
<dbReference type="InterPro" id="IPR036291">
    <property type="entry name" value="NAD(P)-bd_dom_sf"/>
</dbReference>
<dbReference type="Pfam" id="PF08546">
    <property type="entry name" value="ApbA_C"/>
    <property type="match status" value="1"/>
</dbReference>
<dbReference type="Pfam" id="PF02558">
    <property type="entry name" value="ApbA"/>
    <property type="match status" value="1"/>
</dbReference>
<name>A0A318ZM64_9EURO</name>
<dbReference type="GeneID" id="37078052"/>
<dbReference type="EMBL" id="KZ821234">
    <property type="protein sequence ID" value="PYH44950.1"/>
    <property type="molecule type" value="Genomic_DNA"/>
</dbReference>
<dbReference type="GO" id="GO:0050661">
    <property type="term" value="F:NADP binding"/>
    <property type="evidence" value="ECO:0007669"/>
    <property type="project" value="TreeGrafter"/>
</dbReference>
<keyword evidence="2" id="KW-0521">NADP</keyword>
<dbReference type="GO" id="GO:0005739">
    <property type="term" value="C:mitochondrion"/>
    <property type="evidence" value="ECO:0007669"/>
    <property type="project" value="TreeGrafter"/>
</dbReference>
<dbReference type="InterPro" id="IPR008927">
    <property type="entry name" value="6-PGluconate_DH-like_C_sf"/>
</dbReference>
<accession>A0A318ZM64</accession>
<dbReference type="Gene3D" id="3.40.50.720">
    <property type="entry name" value="NAD(P)-binding Rossmann-like Domain"/>
    <property type="match status" value="1"/>
</dbReference>
<evidence type="ECO:0000259" key="6">
    <source>
        <dbReference type="Pfam" id="PF08546"/>
    </source>
</evidence>
<dbReference type="GO" id="GO:0008677">
    <property type="term" value="F:2-dehydropantoate 2-reductase activity"/>
    <property type="evidence" value="ECO:0007669"/>
    <property type="project" value="TreeGrafter"/>
</dbReference>
<dbReference type="InterPro" id="IPR013328">
    <property type="entry name" value="6PGD_dom2"/>
</dbReference>
<protein>
    <submittedName>
        <fullName evidence="7">Putative 2-dehydropantoate 2-reductase</fullName>
    </submittedName>
</protein>
<sequence>MLTWFSQAKGASGNKRQLSGRIHILGLENTSLFVAHSLASRPSVPPITLLLPNTVAYESWLNHRKCISLQTNSLEDKKTGFDVEVMDNGTWYSFPYDAAEEANPFKQEPDDKLDTQNNSELESDFYAIAADTELNELSYSEVNESNREIECLIIATGANMTTLAVHDVKHRLTPDSTILLLSSGLGLRDEINANVFPDPEERPHYMEGVVSHNITRRQRGYQIKHLDVGTTVLGVPLQDSQSQPKTEDLYWRQNWAPTTKYLMHILTSTPPLVATAAAPTDLMLHQLEKVAIQSVLEPVTALMEIRNGDVLYNPGFSRIMRLLLLETCSIFAALPEVRSVPGIEARFSPERLRRMVVQQAARTFDQDSRMLKAVRNRWTTEIRYLNNYIVRRGEKLGLKPVMNYLIMSLIEGKAYQIKQQEAAAIPIDFEPTNSDGLKADNKPKPQFPDFPK</sequence>
<evidence type="ECO:0000256" key="1">
    <source>
        <dbReference type="ARBA" id="ARBA00007870"/>
    </source>
</evidence>
<feature type="domain" description="Ketopantoate reductase C-terminal" evidence="6">
    <location>
        <begin position="281"/>
        <end position="413"/>
    </location>
</feature>
<dbReference type="Gene3D" id="1.10.1040.10">
    <property type="entry name" value="N-(1-d-carboxylethyl)-l-norvaline Dehydrogenase, domain 2"/>
    <property type="match status" value="1"/>
</dbReference>
<comment type="similarity">
    <text evidence="1">Belongs to the ketopantoate reductase family.</text>
</comment>
<organism evidence="7 8">
    <name type="scientific">Aspergillus saccharolyticus JOP 1030-1</name>
    <dbReference type="NCBI Taxonomy" id="1450539"/>
    <lineage>
        <taxon>Eukaryota</taxon>
        <taxon>Fungi</taxon>
        <taxon>Dikarya</taxon>
        <taxon>Ascomycota</taxon>
        <taxon>Pezizomycotina</taxon>
        <taxon>Eurotiomycetes</taxon>
        <taxon>Eurotiomycetidae</taxon>
        <taxon>Eurotiales</taxon>
        <taxon>Aspergillaceae</taxon>
        <taxon>Aspergillus</taxon>
        <taxon>Aspergillus subgen. Circumdati</taxon>
    </lineage>
</organism>
<dbReference type="InterPro" id="IPR013752">
    <property type="entry name" value="KPA_reductase"/>
</dbReference>
<evidence type="ECO:0000256" key="2">
    <source>
        <dbReference type="ARBA" id="ARBA00022857"/>
    </source>
</evidence>
<dbReference type="RefSeq" id="XP_025430932.1">
    <property type="nucleotide sequence ID" value="XM_025576823.1"/>
</dbReference>
<evidence type="ECO:0000313" key="7">
    <source>
        <dbReference type="EMBL" id="PYH44950.1"/>
    </source>
</evidence>
<feature type="region of interest" description="Disordered" evidence="4">
    <location>
        <begin position="429"/>
        <end position="452"/>
    </location>
</feature>
<reference evidence="7 8" key="1">
    <citation type="submission" date="2016-12" db="EMBL/GenBank/DDBJ databases">
        <title>The genomes of Aspergillus section Nigri reveals drivers in fungal speciation.</title>
        <authorList>
            <consortium name="DOE Joint Genome Institute"/>
            <person name="Vesth T.C."/>
            <person name="Nybo J."/>
            <person name="Theobald S."/>
            <person name="Brandl J."/>
            <person name="Frisvad J.C."/>
            <person name="Nielsen K.F."/>
            <person name="Lyhne E.K."/>
            <person name="Kogle M.E."/>
            <person name="Kuo A."/>
            <person name="Riley R."/>
            <person name="Clum A."/>
            <person name="Nolan M."/>
            <person name="Lipzen A."/>
            <person name="Salamov A."/>
            <person name="Henrissat B."/>
            <person name="Wiebenga A."/>
            <person name="De Vries R.P."/>
            <person name="Grigoriev I.V."/>
            <person name="Mortensen U.H."/>
            <person name="Andersen M.R."/>
            <person name="Baker S.E."/>
        </authorList>
    </citation>
    <scope>NUCLEOTIDE SEQUENCE [LARGE SCALE GENOMIC DNA]</scope>
    <source>
        <strain evidence="7 8">JOP 1030-1</strain>
    </source>
</reference>
<evidence type="ECO:0000256" key="4">
    <source>
        <dbReference type="SAM" id="MobiDB-lite"/>
    </source>
</evidence>
<dbReference type="PANTHER" id="PTHR43765:SF2">
    <property type="entry name" value="2-DEHYDROPANTOATE 2-REDUCTASE"/>
    <property type="match status" value="1"/>
</dbReference>
<feature type="domain" description="Ketopantoate reductase N-terminal" evidence="5">
    <location>
        <begin position="139"/>
        <end position="235"/>
    </location>
</feature>
<gene>
    <name evidence="7" type="ORF">BP01DRAFT_374334</name>
</gene>
<dbReference type="InterPro" id="IPR013332">
    <property type="entry name" value="KPR_N"/>
</dbReference>